<evidence type="ECO:0000313" key="3">
    <source>
        <dbReference type="Proteomes" id="UP000039865"/>
    </source>
</evidence>
<organism evidence="2 3">
    <name type="scientific">Stylonychia lemnae</name>
    <name type="common">Ciliate</name>
    <dbReference type="NCBI Taxonomy" id="5949"/>
    <lineage>
        <taxon>Eukaryota</taxon>
        <taxon>Sar</taxon>
        <taxon>Alveolata</taxon>
        <taxon>Ciliophora</taxon>
        <taxon>Intramacronucleata</taxon>
        <taxon>Spirotrichea</taxon>
        <taxon>Stichotrichia</taxon>
        <taxon>Sporadotrichida</taxon>
        <taxon>Oxytrichidae</taxon>
        <taxon>Stylonychinae</taxon>
        <taxon>Stylonychia</taxon>
    </lineage>
</organism>
<dbReference type="EMBL" id="CCKQ01009550">
    <property type="protein sequence ID" value="CDW81039.1"/>
    <property type="molecule type" value="Genomic_DNA"/>
</dbReference>
<dbReference type="Gene3D" id="1.25.40.20">
    <property type="entry name" value="Ankyrin repeat-containing domain"/>
    <property type="match status" value="1"/>
</dbReference>
<reference evidence="2 3" key="1">
    <citation type="submission" date="2014-06" db="EMBL/GenBank/DDBJ databases">
        <authorList>
            <person name="Swart Estienne"/>
        </authorList>
    </citation>
    <scope>NUCLEOTIDE SEQUENCE [LARGE SCALE GENOMIC DNA]</scope>
    <source>
        <strain evidence="2 3">130c</strain>
    </source>
</reference>
<dbReference type="AlphaFoldDB" id="A0A078AFM3"/>
<sequence length="744" mass="87186">MKVFVKIKDPFQTRDFMQSFTKSKPINLMLQKEIRDLKKSEVLMELATIHKQPNVTVQNHLRRKSLHSRNASDTTLKQLSTMKHQISKQSSNNAVTDVKTEQSQNMLNGIAVGNAIYSPYSFYAKHQPLSPSFLQNIQSVSQIDPSQHHSIHIKNEDQLQHNLYQSVQLSTQVKPFLRDSISNKKSNFYRVVKINGGGEISQTTEQKSQTIFKSKSQQTLIRNQQNFQRLRSSKQPRQDYQFEKRLNLNLSKISIGGDKFQDSQNIRIGKNLISGKEQNYFKIQTDLNYRGYENKTPLSKLLKIRQDNDKIKPHEKEDEVECRFLVKSPSHLKNLISEKFVQMQTKKHSPSKSEIADSKNNSMLQSSPSRAHSPQKKKEIERVLEISKKAKYINKLSRVEQKFLTKFIKALNQQGSPEKEEEVESDESKLEQNPFMNKVMEEKLRRQAEMIQLLSSEIENSHDLVQKKLKKQPPKPQQNMMNKFAMKLIVNMRRLSNEFDPENKLQKMIQQKEGGEKVKVFKKNYAQNLFGNKDNTDLDQIEKRYLSWESRIGNEKDIQLQIKPYDMLGKMISNPKPIDTTAIPQVKKLLNRFQNRQSHINNEKMKMIKIQQNNFGVAERKIFSAQNTQRDQTKEEPIQISLMKKYEGNIDLINMIKHKKIRDVYKVLKKGEQDVMFQRDSIGMTPFHWACKRKDKIAAQLLLNFDSPIDEKDMFGRKPIDIARYQEKDSIIRVRLLINYQKFR</sequence>
<evidence type="ECO:0000256" key="1">
    <source>
        <dbReference type="SAM" id="MobiDB-lite"/>
    </source>
</evidence>
<name>A0A078AFM3_STYLE</name>
<gene>
    <name evidence="2" type="primary">Contig16153.g17213</name>
    <name evidence="2" type="ORF">STYLEM_10047</name>
</gene>
<dbReference type="SUPFAM" id="SSF48403">
    <property type="entry name" value="Ankyrin repeat"/>
    <property type="match status" value="1"/>
</dbReference>
<accession>A0A078AFM3</accession>
<feature type="compositionally biased region" description="Polar residues" evidence="1">
    <location>
        <begin position="358"/>
        <end position="372"/>
    </location>
</feature>
<feature type="region of interest" description="Disordered" evidence="1">
    <location>
        <begin position="342"/>
        <end position="378"/>
    </location>
</feature>
<evidence type="ECO:0000313" key="2">
    <source>
        <dbReference type="EMBL" id="CDW81039.1"/>
    </source>
</evidence>
<protein>
    <submittedName>
        <fullName evidence="2">Uncharacterized protein</fullName>
    </submittedName>
</protein>
<dbReference type="InterPro" id="IPR036770">
    <property type="entry name" value="Ankyrin_rpt-contain_sf"/>
</dbReference>
<keyword evidence="3" id="KW-1185">Reference proteome</keyword>
<dbReference type="InParanoid" id="A0A078AFM3"/>
<proteinExistence type="predicted"/>
<dbReference type="Proteomes" id="UP000039865">
    <property type="component" value="Unassembled WGS sequence"/>
</dbReference>